<protein>
    <submittedName>
        <fullName evidence="2">Uncharacterized protein</fullName>
    </submittedName>
</protein>
<feature type="transmembrane region" description="Helical" evidence="1">
    <location>
        <begin position="7"/>
        <end position="27"/>
    </location>
</feature>
<accession>A0ABX5ZFI2</accession>
<feature type="transmembrane region" description="Helical" evidence="1">
    <location>
        <begin position="104"/>
        <end position="130"/>
    </location>
</feature>
<organism evidence="2 3">
    <name type="scientific">Francisella marina</name>
    <dbReference type="NCBI Taxonomy" id="2249302"/>
    <lineage>
        <taxon>Bacteria</taxon>
        <taxon>Pseudomonadati</taxon>
        <taxon>Pseudomonadota</taxon>
        <taxon>Gammaproteobacteria</taxon>
        <taxon>Thiotrichales</taxon>
        <taxon>Francisellaceae</taxon>
        <taxon>Francisella</taxon>
    </lineage>
</organism>
<evidence type="ECO:0000256" key="1">
    <source>
        <dbReference type="SAM" id="Phobius"/>
    </source>
</evidence>
<dbReference type="Proteomes" id="UP000322509">
    <property type="component" value="Chromosome"/>
</dbReference>
<gene>
    <name evidence="2" type="ORF">F0R74_03855</name>
</gene>
<keyword evidence="3" id="KW-1185">Reference proteome</keyword>
<evidence type="ECO:0000313" key="2">
    <source>
        <dbReference type="EMBL" id="QEO57028.1"/>
    </source>
</evidence>
<keyword evidence="1" id="KW-1133">Transmembrane helix</keyword>
<feature type="transmembrane region" description="Helical" evidence="1">
    <location>
        <begin position="64"/>
        <end position="84"/>
    </location>
</feature>
<dbReference type="EMBL" id="CP043550">
    <property type="protein sequence ID" value="QEO57028.1"/>
    <property type="molecule type" value="Genomic_DNA"/>
</dbReference>
<sequence>MSKRLKITFYILLGLYIILILSSWDAIYSFSKMLGAVEAIKKSSIFYQIIIVILAFLMFKKKKIALPISFVLMFYWLVTMPGIGVNREGLGAIIYIYNSFINGFWQTFFLLLSSWLIPIVSLVGCIYWYLDVKKSKSLDKHWSE</sequence>
<feature type="transmembrane region" description="Helical" evidence="1">
    <location>
        <begin position="39"/>
        <end position="57"/>
    </location>
</feature>
<name>A0ABX5ZFI2_9GAMM</name>
<dbReference type="RefSeq" id="WP_149368338.1">
    <property type="nucleotide sequence ID" value="NZ_CP043550.1"/>
</dbReference>
<evidence type="ECO:0000313" key="3">
    <source>
        <dbReference type="Proteomes" id="UP000322509"/>
    </source>
</evidence>
<reference evidence="2 3" key="1">
    <citation type="submission" date="2019-09" db="EMBL/GenBank/DDBJ databases">
        <title>Complete genome sequence of Francisella marina E103-15.</title>
        <authorList>
            <person name="Tekedar H.C."/>
            <person name="Griffin M.J."/>
            <person name="Waldbieser G.C."/>
            <person name="Soto E."/>
        </authorList>
    </citation>
    <scope>NUCLEOTIDE SEQUENCE [LARGE SCALE GENOMIC DNA]</scope>
    <source>
        <strain evidence="2 3">E103-15</strain>
    </source>
</reference>
<keyword evidence="1" id="KW-0472">Membrane</keyword>
<proteinExistence type="predicted"/>
<keyword evidence="1" id="KW-0812">Transmembrane</keyword>